<dbReference type="EC" id="3.2.2.-" evidence="5"/>
<evidence type="ECO:0000256" key="4">
    <source>
        <dbReference type="ARBA" id="ARBA00023204"/>
    </source>
</evidence>
<keyword evidence="6" id="KW-0326">Glycosidase</keyword>
<dbReference type="Proteomes" id="UP001057520">
    <property type="component" value="Chromosome"/>
</dbReference>
<keyword evidence="4 5" id="KW-0234">DNA repair</keyword>
<dbReference type="NCBIfam" id="NF002003">
    <property type="entry name" value="PRK00802.1-3"/>
    <property type="match status" value="1"/>
</dbReference>
<dbReference type="HAMAP" id="MF_00527">
    <property type="entry name" value="3MGH"/>
    <property type="match status" value="1"/>
</dbReference>
<dbReference type="InterPro" id="IPR003180">
    <property type="entry name" value="MPG"/>
</dbReference>
<dbReference type="PANTHER" id="PTHR10429:SF0">
    <property type="entry name" value="DNA-3-METHYLADENINE GLYCOSYLASE"/>
    <property type="match status" value="1"/>
</dbReference>
<keyword evidence="7" id="KW-1185">Reference proteome</keyword>
<sequence length="183" mass="19389">MIDLLDRPSPEVARLLIGALLTFEGVGGVVVETEAYDPDDPASHAFSGPTPRNAPMFGPVGRAYVYRSYGLHWCLNIVCGPRPGAAVLFRALEPTLGLDEMISRRGLGDPRRLAAGPGRLCQALGITAAQNNQSMTAPPFRLEPAAAPVAVVQGPRIGITKAVEQPWRFGLAGSPFLSRAFSG</sequence>
<dbReference type="NCBIfam" id="TIGR00567">
    <property type="entry name" value="3mg"/>
    <property type="match status" value="1"/>
</dbReference>
<evidence type="ECO:0000256" key="1">
    <source>
        <dbReference type="ARBA" id="ARBA00009232"/>
    </source>
</evidence>
<reference evidence="6 7" key="1">
    <citation type="submission" date="2022-04" db="EMBL/GenBank/DDBJ databases">
        <title>Genome sequence of soybean root-associated Caulobacter segnis RL271.</title>
        <authorList>
            <person name="Longley R."/>
            <person name="Bonito G."/>
            <person name="Trigodet F."/>
            <person name="Crosson S."/>
            <person name="Fiebig A."/>
        </authorList>
    </citation>
    <scope>NUCLEOTIDE SEQUENCE [LARGE SCALE GENOMIC DNA]</scope>
    <source>
        <strain evidence="6 7">RL271</strain>
    </source>
</reference>
<keyword evidence="2 5" id="KW-0227">DNA damage</keyword>
<evidence type="ECO:0000256" key="5">
    <source>
        <dbReference type="HAMAP-Rule" id="MF_00527"/>
    </source>
</evidence>
<dbReference type="Pfam" id="PF02245">
    <property type="entry name" value="Pur_DNA_glyco"/>
    <property type="match status" value="1"/>
</dbReference>
<comment type="similarity">
    <text evidence="1 5">Belongs to the DNA glycosylase MPG family.</text>
</comment>
<gene>
    <name evidence="6" type="ORF">MZV50_12865</name>
</gene>
<dbReference type="CDD" id="cd00540">
    <property type="entry name" value="AAG"/>
    <property type="match status" value="1"/>
</dbReference>
<accession>A0ABY5A2M2</accession>
<name>A0ABY5A2M2_9CAUL</name>
<evidence type="ECO:0000313" key="6">
    <source>
        <dbReference type="EMBL" id="USQ98376.1"/>
    </source>
</evidence>
<dbReference type="Gene3D" id="3.10.300.10">
    <property type="entry name" value="Methylpurine-DNA glycosylase (MPG)"/>
    <property type="match status" value="1"/>
</dbReference>
<proteinExistence type="inferred from homology"/>
<dbReference type="PANTHER" id="PTHR10429">
    <property type="entry name" value="DNA-3-METHYLADENINE GLYCOSYLASE"/>
    <property type="match status" value="1"/>
</dbReference>
<dbReference type="SUPFAM" id="SSF50486">
    <property type="entry name" value="FMT C-terminal domain-like"/>
    <property type="match status" value="1"/>
</dbReference>
<protein>
    <recommendedName>
        <fullName evidence="5">Putative 3-methyladenine DNA glycosylase</fullName>
        <ecNumber evidence="5">3.2.2.-</ecNumber>
    </recommendedName>
</protein>
<dbReference type="EMBL" id="CP096040">
    <property type="protein sequence ID" value="USQ98376.1"/>
    <property type="molecule type" value="Genomic_DNA"/>
</dbReference>
<evidence type="ECO:0000256" key="3">
    <source>
        <dbReference type="ARBA" id="ARBA00022801"/>
    </source>
</evidence>
<dbReference type="InterPro" id="IPR036995">
    <property type="entry name" value="MPG_sf"/>
</dbReference>
<keyword evidence="3 5" id="KW-0378">Hydrolase</keyword>
<evidence type="ECO:0000256" key="2">
    <source>
        <dbReference type="ARBA" id="ARBA00022763"/>
    </source>
</evidence>
<dbReference type="GO" id="GO:0016798">
    <property type="term" value="F:hydrolase activity, acting on glycosyl bonds"/>
    <property type="evidence" value="ECO:0007669"/>
    <property type="project" value="UniProtKB-KW"/>
</dbReference>
<dbReference type="InterPro" id="IPR011034">
    <property type="entry name" value="Formyl_transferase-like_C_sf"/>
</dbReference>
<evidence type="ECO:0000313" key="7">
    <source>
        <dbReference type="Proteomes" id="UP001057520"/>
    </source>
</evidence>
<organism evidence="6 7">
    <name type="scientific">Caulobacter segnis</name>
    <dbReference type="NCBI Taxonomy" id="88688"/>
    <lineage>
        <taxon>Bacteria</taxon>
        <taxon>Pseudomonadati</taxon>
        <taxon>Pseudomonadota</taxon>
        <taxon>Alphaproteobacteria</taxon>
        <taxon>Caulobacterales</taxon>
        <taxon>Caulobacteraceae</taxon>
        <taxon>Caulobacter</taxon>
    </lineage>
</organism>